<accession>A0A0G3HAU9</accession>
<sequence length="99" mass="10320">MNNLQIDPDRTQLSAHDLLAHALATSLPAEREVPPGLGPTTDFAAALDAASTAVALRSRLLAGILEAHAVDAHLFASTVREHDVALAGRLAAHGERVCP</sequence>
<dbReference type="STRING" id="1072256.CUTER_02355"/>
<name>A0A0G3HAU9_9CORY</name>
<keyword evidence="2" id="KW-1185">Reference proteome</keyword>
<proteinExistence type="predicted"/>
<dbReference type="Proteomes" id="UP000035548">
    <property type="component" value="Chromosome"/>
</dbReference>
<evidence type="ECO:0000313" key="1">
    <source>
        <dbReference type="EMBL" id="AKK10486.1"/>
    </source>
</evidence>
<reference evidence="1 2" key="1">
    <citation type="journal article" date="2015" name="Genome Announc.">
        <title>Virulence Factor Genes Detected in the Complete Genome Sequence of Corynebacterium uterequi DSM 45634, Isolated from the Uterus of a Maiden Mare.</title>
        <authorList>
            <person name="Ruckert C."/>
            <person name="Kriete M."/>
            <person name="Jaenicke S."/>
            <person name="Winkler A."/>
            <person name="Tauch A."/>
        </authorList>
    </citation>
    <scope>NUCLEOTIDE SEQUENCE [LARGE SCALE GENOMIC DNA]</scope>
    <source>
        <strain evidence="1 2">DSM 45634</strain>
    </source>
</reference>
<gene>
    <name evidence="1" type="ORF">CUTER_02355</name>
</gene>
<organism evidence="1 2">
    <name type="scientific">Corynebacterium uterequi</name>
    <dbReference type="NCBI Taxonomy" id="1072256"/>
    <lineage>
        <taxon>Bacteria</taxon>
        <taxon>Bacillati</taxon>
        <taxon>Actinomycetota</taxon>
        <taxon>Actinomycetes</taxon>
        <taxon>Mycobacteriales</taxon>
        <taxon>Corynebacteriaceae</taxon>
        <taxon>Corynebacterium</taxon>
    </lineage>
</organism>
<dbReference type="EMBL" id="CP011546">
    <property type="protein sequence ID" value="AKK10486.1"/>
    <property type="molecule type" value="Genomic_DNA"/>
</dbReference>
<dbReference type="RefSeq" id="WP_047259067.1">
    <property type="nucleotide sequence ID" value="NZ_CP011546.1"/>
</dbReference>
<evidence type="ECO:0000313" key="2">
    <source>
        <dbReference type="Proteomes" id="UP000035548"/>
    </source>
</evidence>
<dbReference type="AlphaFoldDB" id="A0A0G3HAU9"/>
<protein>
    <submittedName>
        <fullName evidence="1">Uncharacterized protein</fullName>
    </submittedName>
</protein>
<dbReference type="KEGG" id="cut:CUTER_02355"/>
<dbReference type="PATRIC" id="fig|1072256.5.peg.466"/>
<reference evidence="2" key="2">
    <citation type="submission" date="2015-05" db="EMBL/GenBank/DDBJ databases">
        <title>Complete genome sequence of Corynebacterium uterequi DSM 45634, isolated from the uterus of a maiden mare.</title>
        <authorList>
            <person name="Ruckert C."/>
            <person name="Albersmeier A."/>
            <person name="Winkler A."/>
            <person name="Tauch A."/>
        </authorList>
    </citation>
    <scope>NUCLEOTIDE SEQUENCE [LARGE SCALE GENOMIC DNA]</scope>
    <source>
        <strain evidence="2">DSM 45634</strain>
    </source>
</reference>